<accession>A0A073IQ92</accession>
<feature type="chain" id="PRO_5001689925" evidence="2">
    <location>
        <begin position="26"/>
        <end position="426"/>
    </location>
</feature>
<protein>
    <submittedName>
        <fullName evidence="3">Uncharacterized protein</fullName>
    </submittedName>
</protein>
<dbReference type="Proteomes" id="UP000027665">
    <property type="component" value="Unassembled WGS sequence"/>
</dbReference>
<keyword evidence="1" id="KW-1133">Transmembrane helix</keyword>
<gene>
    <name evidence="3" type="ORF">EH55_08225</name>
</gene>
<evidence type="ECO:0000313" key="4">
    <source>
        <dbReference type="Proteomes" id="UP000027665"/>
    </source>
</evidence>
<feature type="signal peptide" evidence="2">
    <location>
        <begin position="1"/>
        <end position="25"/>
    </location>
</feature>
<proteinExistence type="predicted"/>
<dbReference type="AlphaFoldDB" id="A0A073IQ92"/>
<sequence length="426" mass="44818">MFKKRGLLALVLALCMALAVSPAMAGILYTASTNWNTDRFGIIKDSEAPTKDVVTNLGGSAGSGVFSFNNAEWKSRIAISQYPATANDTVWFYDPTTTDWSAPLKEATSPVKNVHHMEAGGKYLYAAGYDDATVGRFDMTSDAFAPDSKIYTYTPADAGYTAHAERIATYNGGVYAIFAASKGNYPNYEYAPHKIIKFSEDLTPAASADLKGKNIDGANVGATIRIGGSLYVASIGGNQDTTGLFNTDSMIEKVNLDTLASETLITASKAAEKDGSWGSNFYGLAHDGNRIYILAACWNGSWPESGRDNVVIYETNAEKLDGGDIGNKIATLSTKTGYSLGIEYDSAAKLLWVSAGDSVYKYDGSAFTEYDSTALGGEMAKFATLTASGVTPSGDGGGGGGCNGGLGVLALVALLPLLVAKRGKKK</sequence>
<dbReference type="GeneID" id="90984212"/>
<keyword evidence="1" id="KW-0472">Membrane</keyword>
<dbReference type="InterPro" id="IPR030821">
    <property type="entry name" value="Synergist_CTERM"/>
</dbReference>
<dbReference type="SUPFAM" id="SSF63825">
    <property type="entry name" value="YWTD domain"/>
    <property type="match status" value="1"/>
</dbReference>
<evidence type="ECO:0000313" key="3">
    <source>
        <dbReference type="EMBL" id="KEJ91651.1"/>
    </source>
</evidence>
<evidence type="ECO:0000256" key="2">
    <source>
        <dbReference type="SAM" id="SignalP"/>
    </source>
</evidence>
<name>A0A073IQ92_9BACT</name>
<dbReference type="EMBL" id="JMKI01000038">
    <property type="protein sequence ID" value="KEJ91651.1"/>
    <property type="molecule type" value="Genomic_DNA"/>
</dbReference>
<dbReference type="eggNOG" id="ENOG502Z9JR">
    <property type="taxonomic scope" value="Bacteria"/>
</dbReference>
<keyword evidence="2" id="KW-0732">Signal</keyword>
<reference evidence="3 4" key="1">
    <citation type="submission" date="2014-04" db="EMBL/GenBank/DDBJ databases">
        <title>Draft Genome Sequence of Synergistes jonesii.</title>
        <authorList>
            <person name="Coil D.A."/>
            <person name="Eisen J.A."/>
            <person name="Holland-Moritz H.E."/>
        </authorList>
    </citation>
    <scope>NUCLEOTIDE SEQUENCE [LARGE SCALE GENOMIC DNA]</scope>
    <source>
        <strain evidence="3 4">78-1</strain>
    </source>
</reference>
<dbReference type="NCBIfam" id="TIGR04564">
    <property type="entry name" value="Synergist_CTERM"/>
    <property type="match status" value="1"/>
</dbReference>
<feature type="transmembrane region" description="Helical" evidence="1">
    <location>
        <begin position="404"/>
        <end position="420"/>
    </location>
</feature>
<dbReference type="RefSeq" id="WP_037977520.1">
    <property type="nucleotide sequence ID" value="NZ_JMKI01000038.1"/>
</dbReference>
<organism evidence="3 4">
    <name type="scientific">Synergistes jonesii</name>
    <dbReference type="NCBI Taxonomy" id="2754"/>
    <lineage>
        <taxon>Bacteria</taxon>
        <taxon>Thermotogati</taxon>
        <taxon>Synergistota</taxon>
        <taxon>Synergistia</taxon>
        <taxon>Synergistales</taxon>
        <taxon>Synergistaceae</taxon>
        <taxon>Synergistes</taxon>
    </lineage>
</organism>
<comment type="caution">
    <text evidence="3">The sequence shown here is derived from an EMBL/GenBank/DDBJ whole genome shotgun (WGS) entry which is preliminary data.</text>
</comment>
<keyword evidence="1" id="KW-0812">Transmembrane</keyword>
<keyword evidence="4" id="KW-1185">Reference proteome</keyword>
<evidence type="ECO:0000256" key="1">
    <source>
        <dbReference type="SAM" id="Phobius"/>
    </source>
</evidence>